<reference evidence="11 12" key="1">
    <citation type="submission" date="2023-03" db="EMBL/GenBank/DDBJ databases">
        <title>Genome insight into feeding habits of ladybird beetles.</title>
        <authorList>
            <person name="Li H.-S."/>
            <person name="Huang Y.-H."/>
            <person name="Pang H."/>
        </authorList>
    </citation>
    <scope>NUCLEOTIDE SEQUENCE [LARGE SCALE GENOMIC DNA]</scope>
    <source>
        <strain evidence="11">SYSU_2023b</strain>
        <tissue evidence="11">Whole body</tissue>
    </source>
</reference>
<evidence type="ECO:0000256" key="6">
    <source>
        <dbReference type="ARBA" id="ARBA00022989"/>
    </source>
</evidence>
<comment type="subcellular location">
    <subcellularLocation>
        <location evidence="1 10">Cell membrane</location>
        <topology evidence="1 10">Multi-pass membrane protein</topology>
    </subcellularLocation>
</comment>
<feature type="transmembrane region" description="Helical" evidence="10">
    <location>
        <begin position="189"/>
        <end position="217"/>
    </location>
</feature>
<dbReference type="GO" id="GO:0005549">
    <property type="term" value="F:odorant binding"/>
    <property type="evidence" value="ECO:0007669"/>
    <property type="project" value="InterPro"/>
</dbReference>
<keyword evidence="12" id="KW-1185">Reference proteome</keyword>
<dbReference type="EMBL" id="JARQZJ010000070">
    <property type="protein sequence ID" value="KAK9881820.1"/>
    <property type="molecule type" value="Genomic_DNA"/>
</dbReference>
<dbReference type="AlphaFoldDB" id="A0AAW1UL49"/>
<gene>
    <name evidence="11" type="ORF">WA026_017332</name>
</gene>
<dbReference type="InterPro" id="IPR004117">
    <property type="entry name" value="7tm6_olfct_rcpt"/>
</dbReference>
<evidence type="ECO:0000313" key="11">
    <source>
        <dbReference type="EMBL" id="KAK9881820.1"/>
    </source>
</evidence>
<feature type="transmembrane region" description="Helical" evidence="10">
    <location>
        <begin position="55"/>
        <end position="74"/>
    </location>
</feature>
<evidence type="ECO:0000256" key="1">
    <source>
        <dbReference type="ARBA" id="ARBA00004651"/>
    </source>
</evidence>
<evidence type="ECO:0000256" key="4">
    <source>
        <dbReference type="ARBA" id="ARBA00022692"/>
    </source>
</evidence>
<keyword evidence="7 10" id="KW-0472">Membrane</keyword>
<proteinExistence type="inferred from homology"/>
<evidence type="ECO:0000313" key="12">
    <source>
        <dbReference type="Proteomes" id="UP001431783"/>
    </source>
</evidence>
<sequence length="415" mass="47850">MDGRSDELQLRKQESMVLYEKLSNIKEFRRNMKDELALLLHLTINLLQMRFVHSIFIYVACQYAFGLCLTIHHLLSTFDKRNLLKYGSFVGIDIFVLINLWTVIVKYNEITWFIHTLRGMVIPIDKDIVGEIKYKRIMFTRMLVKFIVLVDYGLALAAALGIFLSPEYFNSKNYLPVWIRKNFINYSEYILFFIHLTIFPVALALVSLSIALMYCVLTSVSQLTLINIVIKGICHSSIHPDERYDSELFQSIVLQKLKICVMIHQICIRMSLYGAEILYSSIISFSTGAVILGGSLLVEFYTNDPYQGNHEYFAIVCFALSGLLTASLYVTSGQLLKDQSEKIYDLLVSLPWYYMNEENKRIYSIFLRRAFIPISLTNNLIEINLVLLVRIVKSIYSIAALLFQFVRGTSSGIVQ</sequence>
<keyword evidence="4 10" id="KW-0812">Transmembrane</keyword>
<dbReference type="GO" id="GO:0004984">
    <property type="term" value="F:olfactory receptor activity"/>
    <property type="evidence" value="ECO:0007669"/>
    <property type="project" value="InterPro"/>
</dbReference>
<feature type="transmembrane region" description="Helical" evidence="10">
    <location>
        <begin position="312"/>
        <end position="330"/>
    </location>
</feature>
<evidence type="ECO:0000256" key="5">
    <source>
        <dbReference type="ARBA" id="ARBA00022725"/>
    </source>
</evidence>
<dbReference type="PANTHER" id="PTHR21137">
    <property type="entry name" value="ODORANT RECEPTOR"/>
    <property type="match status" value="1"/>
</dbReference>
<feature type="transmembrane region" description="Helical" evidence="10">
    <location>
        <begin position="86"/>
        <end position="105"/>
    </location>
</feature>
<feature type="transmembrane region" description="Helical" evidence="10">
    <location>
        <begin position="143"/>
        <end position="169"/>
    </location>
</feature>
<dbReference type="GO" id="GO:0005886">
    <property type="term" value="C:plasma membrane"/>
    <property type="evidence" value="ECO:0007669"/>
    <property type="project" value="UniProtKB-SubCell"/>
</dbReference>
<keyword evidence="8 10" id="KW-0675">Receptor</keyword>
<evidence type="ECO:0000256" key="10">
    <source>
        <dbReference type="RuleBase" id="RU351113"/>
    </source>
</evidence>
<evidence type="ECO:0000256" key="9">
    <source>
        <dbReference type="ARBA" id="ARBA00023224"/>
    </source>
</evidence>
<evidence type="ECO:0000256" key="7">
    <source>
        <dbReference type="ARBA" id="ARBA00023136"/>
    </source>
</evidence>
<comment type="caution">
    <text evidence="11">The sequence shown here is derived from an EMBL/GenBank/DDBJ whole genome shotgun (WGS) entry which is preliminary data.</text>
</comment>
<dbReference type="Proteomes" id="UP001431783">
    <property type="component" value="Unassembled WGS sequence"/>
</dbReference>
<keyword evidence="6 10" id="KW-1133">Transmembrane helix</keyword>
<evidence type="ECO:0000256" key="3">
    <source>
        <dbReference type="ARBA" id="ARBA00022606"/>
    </source>
</evidence>
<feature type="transmembrane region" description="Helical" evidence="10">
    <location>
        <begin position="277"/>
        <end position="300"/>
    </location>
</feature>
<comment type="caution">
    <text evidence="10">Lacks conserved residue(s) required for the propagation of feature annotation.</text>
</comment>
<dbReference type="PANTHER" id="PTHR21137:SF35">
    <property type="entry name" value="ODORANT RECEPTOR 19A-RELATED"/>
    <property type="match status" value="1"/>
</dbReference>
<keyword evidence="9 10" id="KW-0807">Transducer</keyword>
<evidence type="ECO:0000256" key="8">
    <source>
        <dbReference type="ARBA" id="ARBA00023170"/>
    </source>
</evidence>
<keyword evidence="3 10" id="KW-0716">Sensory transduction</keyword>
<organism evidence="11 12">
    <name type="scientific">Henosepilachna vigintioctopunctata</name>
    <dbReference type="NCBI Taxonomy" id="420089"/>
    <lineage>
        <taxon>Eukaryota</taxon>
        <taxon>Metazoa</taxon>
        <taxon>Ecdysozoa</taxon>
        <taxon>Arthropoda</taxon>
        <taxon>Hexapoda</taxon>
        <taxon>Insecta</taxon>
        <taxon>Pterygota</taxon>
        <taxon>Neoptera</taxon>
        <taxon>Endopterygota</taxon>
        <taxon>Coleoptera</taxon>
        <taxon>Polyphaga</taxon>
        <taxon>Cucujiformia</taxon>
        <taxon>Coccinelloidea</taxon>
        <taxon>Coccinellidae</taxon>
        <taxon>Epilachninae</taxon>
        <taxon>Epilachnini</taxon>
        <taxon>Henosepilachna</taxon>
    </lineage>
</organism>
<protein>
    <recommendedName>
        <fullName evidence="10">Odorant receptor</fullName>
    </recommendedName>
</protein>
<dbReference type="GO" id="GO:0007165">
    <property type="term" value="P:signal transduction"/>
    <property type="evidence" value="ECO:0007669"/>
    <property type="project" value="UniProtKB-KW"/>
</dbReference>
<keyword evidence="2" id="KW-1003">Cell membrane</keyword>
<dbReference type="Pfam" id="PF02949">
    <property type="entry name" value="7tm_6"/>
    <property type="match status" value="1"/>
</dbReference>
<evidence type="ECO:0000256" key="2">
    <source>
        <dbReference type="ARBA" id="ARBA00022475"/>
    </source>
</evidence>
<accession>A0AAW1UL49</accession>
<name>A0AAW1UL49_9CUCU</name>
<keyword evidence="5 10" id="KW-0552">Olfaction</keyword>
<comment type="similarity">
    <text evidence="10">Belongs to the insect chemoreceptor superfamily. Heteromeric odorant receptor channel (TC 1.A.69) family.</text>
</comment>